<dbReference type="Proteomes" id="UP000310685">
    <property type="component" value="Unassembled WGS sequence"/>
</dbReference>
<gene>
    <name evidence="5" type="ORF">E3Q02_02835</name>
    <name evidence="4" type="ORF">E3Q03_02833</name>
    <name evidence="3" type="ORF">E3Q10_02721</name>
    <name evidence="2" type="ORF">E3Q17_02754</name>
    <name evidence="1" type="ORF">E3Q22_02926</name>
</gene>
<dbReference type="OrthoDB" id="294730at2759"/>
<evidence type="ECO:0000313" key="1">
    <source>
        <dbReference type="EMBL" id="TIB77625.1"/>
    </source>
</evidence>
<evidence type="ECO:0000313" key="6">
    <source>
        <dbReference type="Proteomes" id="UP000305362"/>
    </source>
</evidence>
<evidence type="ECO:0000313" key="3">
    <source>
        <dbReference type="EMBL" id="TIC29213.1"/>
    </source>
</evidence>
<protein>
    <submittedName>
        <fullName evidence="2">Uncharacterized protein</fullName>
    </submittedName>
</protein>
<evidence type="ECO:0000313" key="10">
    <source>
        <dbReference type="Proteomes" id="UP000310685"/>
    </source>
</evidence>
<sequence>MNRKLSSAKIAEIFLHQLYYPIYLDRKSASSDEEKSYDSTISQSGDMSWQKATFVLLSETIAIGVLSMPSACRRMGVVSEYRG</sequence>
<evidence type="ECO:0000313" key="4">
    <source>
        <dbReference type="EMBL" id="TIC61052.1"/>
    </source>
</evidence>
<dbReference type="EMBL" id="SPRV01000032">
    <property type="protein sequence ID" value="TIC61052.1"/>
    <property type="molecule type" value="Genomic_DNA"/>
</dbReference>
<evidence type="ECO:0000313" key="5">
    <source>
        <dbReference type="EMBL" id="TIC63864.1"/>
    </source>
</evidence>
<name>A0A4T0NQB8_9BASI</name>
<dbReference type="EMBL" id="SPRH01000033">
    <property type="protein sequence ID" value="TIB98967.1"/>
    <property type="molecule type" value="Genomic_DNA"/>
</dbReference>
<dbReference type="Proteomes" id="UP000305362">
    <property type="component" value="Unassembled WGS sequence"/>
</dbReference>
<evidence type="ECO:0000313" key="7">
    <source>
        <dbReference type="Proteomes" id="UP000305647"/>
    </source>
</evidence>
<organism evidence="2 8">
    <name type="scientific">Wallemia mellicola</name>
    <dbReference type="NCBI Taxonomy" id="1708541"/>
    <lineage>
        <taxon>Eukaryota</taxon>
        <taxon>Fungi</taxon>
        <taxon>Dikarya</taxon>
        <taxon>Basidiomycota</taxon>
        <taxon>Wallemiomycotina</taxon>
        <taxon>Wallemiomycetes</taxon>
        <taxon>Wallemiales</taxon>
        <taxon>Wallemiaceae</taxon>
        <taxon>Wallemia</taxon>
    </lineage>
</organism>
<reference evidence="6 7" key="1">
    <citation type="submission" date="2019-03" db="EMBL/GenBank/DDBJ databases">
        <title>Sequencing 25 genomes of Wallemia mellicola.</title>
        <authorList>
            <person name="Gostincar C."/>
        </authorList>
    </citation>
    <scope>NUCLEOTIDE SEQUENCE [LARGE SCALE GENOMIC DNA]</scope>
    <source>
        <strain evidence="2 8">EXF-1262</strain>
        <strain evidence="5 9">EXF-1274</strain>
        <strain evidence="4 6">EXF-1277</strain>
        <strain evidence="1 10">EXF-6152</strain>
        <strain evidence="3 7">EXF-8738</strain>
    </source>
</reference>
<dbReference type="AlphaFoldDB" id="A0A4T0NQB8"/>
<dbReference type="EMBL" id="SPRW01000032">
    <property type="protein sequence ID" value="TIC63864.1"/>
    <property type="molecule type" value="Genomic_DNA"/>
</dbReference>
<dbReference type="EMBL" id="SPRC01000032">
    <property type="protein sequence ID" value="TIB77625.1"/>
    <property type="molecule type" value="Genomic_DNA"/>
</dbReference>
<accession>A0A4T0NQB8</accession>
<comment type="caution">
    <text evidence="2">The sequence shown here is derived from an EMBL/GenBank/DDBJ whole genome shotgun (WGS) entry which is preliminary data.</text>
</comment>
<evidence type="ECO:0000313" key="2">
    <source>
        <dbReference type="EMBL" id="TIB98967.1"/>
    </source>
</evidence>
<dbReference type="Proteomes" id="UP000309601">
    <property type="component" value="Unassembled WGS sequence"/>
</dbReference>
<proteinExistence type="predicted"/>
<evidence type="ECO:0000313" key="8">
    <source>
        <dbReference type="Proteomes" id="UP000307169"/>
    </source>
</evidence>
<evidence type="ECO:0000313" key="9">
    <source>
        <dbReference type="Proteomes" id="UP000309601"/>
    </source>
</evidence>
<dbReference type="Proteomes" id="UP000305647">
    <property type="component" value="Unassembled WGS sequence"/>
</dbReference>
<dbReference type="EMBL" id="SPRO01000030">
    <property type="protein sequence ID" value="TIC29213.1"/>
    <property type="molecule type" value="Genomic_DNA"/>
</dbReference>
<dbReference type="Proteomes" id="UP000307169">
    <property type="component" value="Unassembled WGS sequence"/>
</dbReference>